<dbReference type="Gene3D" id="1.20.5.170">
    <property type="match status" value="1"/>
</dbReference>
<dbReference type="Proteomes" id="UP000279259">
    <property type="component" value="Unassembled WGS sequence"/>
</dbReference>
<evidence type="ECO:0000256" key="1">
    <source>
        <dbReference type="SAM" id="MobiDB-lite"/>
    </source>
</evidence>
<evidence type="ECO:0000259" key="2">
    <source>
        <dbReference type="PROSITE" id="PS50217"/>
    </source>
</evidence>
<feature type="region of interest" description="Disordered" evidence="1">
    <location>
        <begin position="1"/>
        <end position="54"/>
    </location>
</feature>
<evidence type="ECO:0000313" key="4">
    <source>
        <dbReference type="Proteomes" id="UP000279259"/>
    </source>
</evidence>
<organism evidence="3 4">
    <name type="scientific">Saitozyma podzolica</name>
    <dbReference type="NCBI Taxonomy" id="1890683"/>
    <lineage>
        <taxon>Eukaryota</taxon>
        <taxon>Fungi</taxon>
        <taxon>Dikarya</taxon>
        <taxon>Basidiomycota</taxon>
        <taxon>Agaricomycotina</taxon>
        <taxon>Tremellomycetes</taxon>
        <taxon>Tremellales</taxon>
        <taxon>Trimorphomycetaceae</taxon>
        <taxon>Saitozyma</taxon>
    </lineage>
</organism>
<feature type="compositionally biased region" description="Basic and acidic residues" evidence="1">
    <location>
        <begin position="184"/>
        <end position="205"/>
    </location>
</feature>
<feature type="region of interest" description="Disordered" evidence="1">
    <location>
        <begin position="125"/>
        <end position="155"/>
    </location>
</feature>
<dbReference type="InterPro" id="IPR004827">
    <property type="entry name" value="bZIP"/>
</dbReference>
<dbReference type="CDD" id="cd14688">
    <property type="entry name" value="bZIP_YAP"/>
    <property type="match status" value="1"/>
</dbReference>
<feature type="domain" description="BZIP" evidence="2">
    <location>
        <begin position="38"/>
        <end position="101"/>
    </location>
</feature>
<dbReference type="AlphaFoldDB" id="A0A427YF96"/>
<feature type="region of interest" description="Disordered" evidence="1">
    <location>
        <begin position="179"/>
        <end position="211"/>
    </location>
</feature>
<keyword evidence="4" id="KW-1185">Reference proteome</keyword>
<proteinExistence type="predicted"/>
<protein>
    <recommendedName>
        <fullName evidence="2">BZIP domain-containing protein</fullName>
    </recommendedName>
</protein>
<dbReference type="SUPFAM" id="SSF57959">
    <property type="entry name" value="Leucine zipper domain"/>
    <property type="match status" value="1"/>
</dbReference>
<comment type="caution">
    <text evidence="3">The sequence shown here is derived from an EMBL/GenBank/DDBJ whole genome shotgun (WGS) entry which is preliminary data.</text>
</comment>
<reference evidence="3 4" key="1">
    <citation type="submission" date="2018-11" db="EMBL/GenBank/DDBJ databases">
        <title>Genome sequence of Saitozyma podzolica DSM 27192.</title>
        <authorList>
            <person name="Aliyu H."/>
            <person name="Gorte O."/>
            <person name="Ochsenreither K."/>
        </authorList>
    </citation>
    <scope>NUCLEOTIDE SEQUENCE [LARGE SCALE GENOMIC DNA]</scope>
    <source>
        <strain evidence="3 4">DSM 27192</strain>
    </source>
</reference>
<dbReference type="EMBL" id="RSCD01000012">
    <property type="protein sequence ID" value="RSH89758.1"/>
    <property type="molecule type" value="Genomic_DNA"/>
</dbReference>
<dbReference type="GO" id="GO:0003700">
    <property type="term" value="F:DNA-binding transcription factor activity"/>
    <property type="evidence" value="ECO:0007669"/>
    <property type="project" value="InterPro"/>
</dbReference>
<accession>A0A427YF96</accession>
<gene>
    <name evidence="3" type="ORF">EHS25_001744</name>
</gene>
<name>A0A427YF96_9TREE</name>
<dbReference type="PROSITE" id="PS50217">
    <property type="entry name" value="BZIP"/>
    <property type="match status" value="1"/>
</dbReference>
<dbReference type="InterPro" id="IPR046347">
    <property type="entry name" value="bZIP_sf"/>
</dbReference>
<dbReference type="OrthoDB" id="2589163at2759"/>
<feature type="region of interest" description="Disordered" evidence="1">
    <location>
        <begin position="337"/>
        <end position="356"/>
    </location>
</feature>
<sequence length="356" mass="39007">MSPTRVKGGVAAEGRPGAKDSASPQDDDRGSDEDEKERHKLENRREKNRVKQRNLRMRRANHIAELESNITSLRGEHASLQSAFSALQQREAHLESWIRDLESAIFRHGLSGEVHAIRRAYSALSSSTPTGERGTKRPRTSTSDPSAGVGAGARDPLNTLAQAALAPEHTRDREAPLLPPIVSHWDKPSSRHSDPESEKKRRDSVDTPSSVFPSTFWKSSIQAENEQSSHYGTATGHSHAYDPLHDRLHERVAGFGAGIRAYERTLPAKTICQGDHAGDSIYLGGCGRIQREPAMAIHIRRSVSFPLLRPGSSSSHFTPPEWAAPSPHSIQIEDLLSPMAPATASLPSHEPTRTGE</sequence>
<evidence type="ECO:0000313" key="3">
    <source>
        <dbReference type="EMBL" id="RSH89758.1"/>
    </source>
</evidence>
<feature type="compositionally biased region" description="Basic and acidic residues" evidence="1">
    <location>
        <begin position="36"/>
        <end position="45"/>
    </location>
</feature>